<protein>
    <submittedName>
        <fullName evidence="1">YfmN</fullName>
    </submittedName>
</protein>
<keyword evidence="2" id="KW-1185">Reference proteome</keyword>
<organism evidence="1 2">
    <name type="scientific">Bacillus mojavensis</name>
    <dbReference type="NCBI Taxonomy" id="72360"/>
    <lineage>
        <taxon>Bacteria</taxon>
        <taxon>Bacillati</taxon>
        <taxon>Bacillota</taxon>
        <taxon>Bacilli</taxon>
        <taxon>Bacillales</taxon>
        <taxon>Bacillaceae</taxon>
        <taxon>Bacillus</taxon>
    </lineage>
</organism>
<dbReference type="Proteomes" id="UP000501048">
    <property type="component" value="Chromosome"/>
</dbReference>
<name>A0ABX6LTS1_BACMO</name>
<dbReference type="EMBL" id="CP051464">
    <property type="protein sequence ID" value="QJC95286.1"/>
    <property type="molecule type" value="Genomic_DNA"/>
</dbReference>
<evidence type="ECO:0000313" key="1">
    <source>
        <dbReference type="EMBL" id="QJC95286.1"/>
    </source>
</evidence>
<sequence>MTQFYYLTAKTPLETGFFGQQERRSRKGHPLRSGIDAAGIYLEETEDVSVHLRLPYQVMVHAEEGAFAMDKAKPDEYDQKCLQVLYHYIHGVMKNSFSVEWFTAWADEEDFELSAKRELTLDEFTSPLQLILKDRELLRIVQKKWQ</sequence>
<accession>A0ABX6LTS1</accession>
<reference evidence="1 2" key="1">
    <citation type="submission" date="2020-04" db="EMBL/GenBank/DDBJ databases">
        <title>Plant growth promoting and environmental Bacillus: genomic and epigenetic comparison.</title>
        <authorList>
            <person name="Reva O.N."/>
            <person name="Lutz S."/>
            <person name="Ahrens C.H."/>
        </authorList>
    </citation>
    <scope>NUCLEOTIDE SEQUENCE [LARGE SCALE GENOMIC DNA]</scope>
    <source>
        <strain evidence="1 2">UCMB5075</strain>
    </source>
</reference>
<gene>
    <name evidence="1" type="primary">yfmN</name>
    <name evidence="1" type="ORF">HC660_07890</name>
</gene>
<proteinExistence type="predicted"/>
<evidence type="ECO:0000313" key="2">
    <source>
        <dbReference type="Proteomes" id="UP000501048"/>
    </source>
</evidence>